<organism evidence="4 5">
    <name type="scientific">Catenaria anguillulae PL171</name>
    <dbReference type="NCBI Taxonomy" id="765915"/>
    <lineage>
        <taxon>Eukaryota</taxon>
        <taxon>Fungi</taxon>
        <taxon>Fungi incertae sedis</taxon>
        <taxon>Blastocladiomycota</taxon>
        <taxon>Blastocladiomycetes</taxon>
        <taxon>Blastocladiales</taxon>
        <taxon>Catenariaceae</taxon>
        <taxon>Catenaria</taxon>
    </lineage>
</organism>
<evidence type="ECO:0000313" key="5">
    <source>
        <dbReference type="Proteomes" id="UP000193411"/>
    </source>
</evidence>
<dbReference type="STRING" id="765915.A0A1Y2HA67"/>
<feature type="domain" description="SCP" evidence="3">
    <location>
        <begin position="30"/>
        <end position="154"/>
    </location>
</feature>
<accession>A0A1Y2HA67</accession>
<proteinExistence type="predicted"/>
<feature type="compositionally biased region" description="Basic and acidic residues" evidence="1">
    <location>
        <begin position="252"/>
        <end position="275"/>
    </location>
</feature>
<feature type="chain" id="PRO_5012643857" description="SCP domain-containing protein" evidence="2">
    <location>
        <begin position="22"/>
        <end position="452"/>
    </location>
</feature>
<gene>
    <name evidence="4" type="ORF">BCR44DRAFT_61860</name>
</gene>
<dbReference type="InterPro" id="IPR014044">
    <property type="entry name" value="CAP_dom"/>
</dbReference>
<dbReference type="InterPro" id="IPR035940">
    <property type="entry name" value="CAP_sf"/>
</dbReference>
<dbReference type="OrthoDB" id="568194at2759"/>
<feature type="compositionally biased region" description="Pro residues" evidence="1">
    <location>
        <begin position="167"/>
        <end position="205"/>
    </location>
</feature>
<evidence type="ECO:0000259" key="3">
    <source>
        <dbReference type="Pfam" id="PF00188"/>
    </source>
</evidence>
<feature type="compositionally biased region" description="Pro residues" evidence="1">
    <location>
        <begin position="213"/>
        <end position="227"/>
    </location>
</feature>
<name>A0A1Y2HA67_9FUNG</name>
<dbReference type="PANTHER" id="PTHR31157">
    <property type="entry name" value="SCP DOMAIN-CONTAINING PROTEIN"/>
    <property type="match status" value="1"/>
</dbReference>
<dbReference type="CDD" id="cd05379">
    <property type="entry name" value="CAP_bacterial"/>
    <property type="match status" value="2"/>
</dbReference>
<evidence type="ECO:0000256" key="2">
    <source>
        <dbReference type="SAM" id="SignalP"/>
    </source>
</evidence>
<dbReference type="SUPFAM" id="SSF55797">
    <property type="entry name" value="PR-1-like"/>
    <property type="match status" value="2"/>
</dbReference>
<evidence type="ECO:0000313" key="4">
    <source>
        <dbReference type="EMBL" id="ORZ31490.1"/>
    </source>
</evidence>
<keyword evidence="5" id="KW-1185">Reference proteome</keyword>
<protein>
    <recommendedName>
        <fullName evidence="3">SCP domain-containing protein</fullName>
    </recommendedName>
</protein>
<keyword evidence="2" id="KW-0732">Signal</keyword>
<dbReference type="Pfam" id="PF00188">
    <property type="entry name" value="CAP"/>
    <property type="match status" value="2"/>
</dbReference>
<dbReference type="EMBL" id="MCFL01000059">
    <property type="protein sequence ID" value="ORZ31490.1"/>
    <property type="molecule type" value="Genomic_DNA"/>
</dbReference>
<comment type="caution">
    <text evidence="4">The sequence shown here is derived from an EMBL/GenBank/DDBJ whole genome shotgun (WGS) entry which is preliminary data.</text>
</comment>
<evidence type="ECO:0000256" key="1">
    <source>
        <dbReference type="SAM" id="MobiDB-lite"/>
    </source>
</evidence>
<dbReference type="Proteomes" id="UP000193411">
    <property type="component" value="Unassembled WGS sequence"/>
</dbReference>
<feature type="domain" description="SCP" evidence="3">
    <location>
        <begin position="308"/>
        <end position="434"/>
    </location>
</feature>
<dbReference type="PRINTS" id="PR01217">
    <property type="entry name" value="PRICHEXTENSN"/>
</dbReference>
<sequence>MITVTLLVAAVLLAQSAPVQAQEAYQFEALALVNAFRQRNGARPLCLEAKLVNAAASHSADMARNSYMSHTGRDGRSPFDRMRAAGYAYSSAAENIAYGSMPGYGGPGAAQSAWERSSGHRQNLLGNYAHVGIAYAVGNCPGGRGQCSFWTQTFGSSNNGQCLGGPAPAPRPEPVPEPPKPAPQPPKEEPVPVPEPPKPQPAPVEPPKKEEPAPAPEPAKPEPAPVEPPKKQDPAPAPEPPKQEQPSPAPEQGEHKGEHSGVAEPGVTEHEKPKQAADQQVVDGGLLGTPDVEKVPTHLPKYQHRLVSLINSHRQYNNQSTVCLNAKLNEAAARHAKDLASKLFKATHDGSDASTPFARIDAAGYKRTVAAEIVAYGKFDKFDSSAQTLLLWIDSEKHAKVLVTKEYNQMGVGKAVGPCAADKPESKCVYWVAEFAGTTAEECIKEEPEKKE</sequence>
<dbReference type="AlphaFoldDB" id="A0A1Y2HA67"/>
<feature type="signal peptide" evidence="2">
    <location>
        <begin position="1"/>
        <end position="21"/>
    </location>
</feature>
<reference evidence="4 5" key="1">
    <citation type="submission" date="2016-07" db="EMBL/GenBank/DDBJ databases">
        <title>Pervasive Adenine N6-methylation of Active Genes in Fungi.</title>
        <authorList>
            <consortium name="DOE Joint Genome Institute"/>
            <person name="Mondo S.J."/>
            <person name="Dannebaum R.O."/>
            <person name="Kuo R.C."/>
            <person name="Labutti K."/>
            <person name="Haridas S."/>
            <person name="Kuo A."/>
            <person name="Salamov A."/>
            <person name="Ahrendt S.R."/>
            <person name="Lipzen A."/>
            <person name="Sullivan W."/>
            <person name="Andreopoulos W.B."/>
            <person name="Clum A."/>
            <person name="Lindquist E."/>
            <person name="Daum C."/>
            <person name="Ramamoorthy G.K."/>
            <person name="Gryganskyi A."/>
            <person name="Culley D."/>
            <person name="Magnuson J.K."/>
            <person name="James T.Y."/>
            <person name="O'Malley M.A."/>
            <person name="Stajich J.E."/>
            <person name="Spatafora J.W."/>
            <person name="Visel A."/>
            <person name="Grigoriev I.V."/>
        </authorList>
    </citation>
    <scope>NUCLEOTIDE SEQUENCE [LARGE SCALE GENOMIC DNA]</scope>
    <source>
        <strain evidence="4 5">PL171</strain>
    </source>
</reference>
<feature type="region of interest" description="Disordered" evidence="1">
    <location>
        <begin position="160"/>
        <end position="278"/>
    </location>
</feature>
<dbReference type="PANTHER" id="PTHR31157:SF1">
    <property type="entry name" value="SCP DOMAIN-CONTAINING PROTEIN"/>
    <property type="match status" value="1"/>
</dbReference>
<dbReference type="Gene3D" id="3.40.33.10">
    <property type="entry name" value="CAP"/>
    <property type="match status" value="2"/>
</dbReference>